<evidence type="ECO:0000313" key="1">
    <source>
        <dbReference type="EMBL" id="MFC4585173.1"/>
    </source>
</evidence>
<sequence length="183" mass="19182">MSNAMAAVRALPVRAASTCPWWCEREHPSSYTTHMADIAELRTAGGFTVQITIVQHVEPGRAGEQVVRLFTCADEDQEGTVSDLAPGAADAMGSSIIALSPHGSGRAYGVALRRAAAHLLPQVGDASRARRAVPVVRLVERPAVRPVEDPPPGEGPSGDELFRLGYLTGYLDAAKIGPGTGSS</sequence>
<organism evidence="1 2">
    <name type="scientific">Sphaerisporangium corydalis</name>
    <dbReference type="NCBI Taxonomy" id="1441875"/>
    <lineage>
        <taxon>Bacteria</taxon>
        <taxon>Bacillati</taxon>
        <taxon>Actinomycetota</taxon>
        <taxon>Actinomycetes</taxon>
        <taxon>Streptosporangiales</taxon>
        <taxon>Streptosporangiaceae</taxon>
        <taxon>Sphaerisporangium</taxon>
    </lineage>
</organism>
<dbReference type="Proteomes" id="UP001595891">
    <property type="component" value="Unassembled WGS sequence"/>
</dbReference>
<dbReference type="RefSeq" id="WP_262847465.1">
    <property type="nucleotide sequence ID" value="NZ_JANZYP010000064.1"/>
</dbReference>
<accession>A0ABV9E7B7</accession>
<comment type="caution">
    <text evidence="1">The sequence shown here is derived from an EMBL/GenBank/DDBJ whole genome shotgun (WGS) entry which is preliminary data.</text>
</comment>
<dbReference type="EMBL" id="JBHSFN010000002">
    <property type="protein sequence ID" value="MFC4585173.1"/>
    <property type="molecule type" value="Genomic_DNA"/>
</dbReference>
<gene>
    <name evidence="1" type="ORF">ACFO8L_03760</name>
</gene>
<keyword evidence="2" id="KW-1185">Reference proteome</keyword>
<reference evidence="2" key="1">
    <citation type="journal article" date="2019" name="Int. J. Syst. Evol. Microbiol.">
        <title>The Global Catalogue of Microorganisms (GCM) 10K type strain sequencing project: providing services to taxonomists for standard genome sequencing and annotation.</title>
        <authorList>
            <consortium name="The Broad Institute Genomics Platform"/>
            <consortium name="The Broad Institute Genome Sequencing Center for Infectious Disease"/>
            <person name="Wu L."/>
            <person name="Ma J."/>
        </authorList>
    </citation>
    <scope>NUCLEOTIDE SEQUENCE [LARGE SCALE GENOMIC DNA]</scope>
    <source>
        <strain evidence="2">CCUG 49560</strain>
    </source>
</reference>
<proteinExistence type="predicted"/>
<name>A0ABV9E7B7_9ACTN</name>
<evidence type="ECO:0000313" key="2">
    <source>
        <dbReference type="Proteomes" id="UP001595891"/>
    </source>
</evidence>
<protein>
    <submittedName>
        <fullName evidence="1">Uncharacterized protein</fullName>
    </submittedName>
</protein>